<dbReference type="OrthoDB" id="9809784at2"/>
<evidence type="ECO:0000256" key="8">
    <source>
        <dbReference type="ARBA" id="ARBA00022833"/>
    </source>
</evidence>
<dbReference type="InterPro" id="IPR050072">
    <property type="entry name" value="Peptidase_M20A"/>
</dbReference>
<evidence type="ECO:0000256" key="9">
    <source>
        <dbReference type="ARBA" id="ARBA00023285"/>
    </source>
</evidence>
<evidence type="ECO:0000256" key="3">
    <source>
        <dbReference type="ARBA" id="ARBA00022490"/>
    </source>
</evidence>
<keyword evidence="9" id="KW-0170">Cobalt</keyword>
<dbReference type="InterPro" id="IPR036264">
    <property type="entry name" value="Bact_exopeptidase_dim_dom"/>
</dbReference>
<feature type="domain" description="Peptidase M20 dimerisation" evidence="10">
    <location>
        <begin position="172"/>
        <end position="283"/>
    </location>
</feature>
<dbReference type="SUPFAM" id="SSF53187">
    <property type="entry name" value="Zn-dependent exopeptidases"/>
    <property type="match status" value="1"/>
</dbReference>
<dbReference type="InterPro" id="IPR001261">
    <property type="entry name" value="ArgE/DapE_CS"/>
</dbReference>
<dbReference type="AlphaFoldDB" id="A0A8B2NLK7"/>
<dbReference type="Pfam" id="PF01546">
    <property type="entry name" value="Peptidase_M20"/>
    <property type="match status" value="1"/>
</dbReference>
<dbReference type="InterPro" id="IPR011650">
    <property type="entry name" value="Peptidase_M20_dimer"/>
</dbReference>
<comment type="cofactor">
    <cofactor evidence="1">
        <name>Zn(2+)</name>
        <dbReference type="ChEBI" id="CHEBI:29105"/>
    </cofactor>
</comment>
<name>A0A8B2NLK7_9HYPH</name>
<dbReference type="Proteomes" id="UP000249590">
    <property type="component" value="Unassembled WGS sequence"/>
</dbReference>
<dbReference type="NCBIfam" id="TIGR01892">
    <property type="entry name" value="AcOrn-deacetyl"/>
    <property type="match status" value="1"/>
</dbReference>
<dbReference type="NCBIfam" id="NF005710">
    <property type="entry name" value="PRK07522.1"/>
    <property type="match status" value="1"/>
</dbReference>
<evidence type="ECO:0000256" key="1">
    <source>
        <dbReference type="ARBA" id="ARBA00001947"/>
    </source>
</evidence>
<dbReference type="SUPFAM" id="SSF55031">
    <property type="entry name" value="Bacterial exopeptidase dimerisation domain"/>
    <property type="match status" value="1"/>
</dbReference>
<gene>
    <name evidence="11" type="primary">argE</name>
    <name evidence="11" type="ORF">DLJ53_29540</name>
</gene>
<reference evidence="11 12" key="1">
    <citation type="submission" date="2018-05" db="EMBL/GenBank/DDBJ databases">
        <title>Acuticoccus sediminis sp. nov., isolated from deep-sea sediment of Indian Ocean.</title>
        <authorList>
            <person name="Liu X."/>
            <person name="Lai Q."/>
            <person name="Du Y."/>
            <person name="Sun F."/>
            <person name="Zhang X."/>
            <person name="Wang S."/>
            <person name="Shao Z."/>
        </authorList>
    </citation>
    <scope>NUCLEOTIDE SEQUENCE [LARGE SCALE GENOMIC DNA]</scope>
    <source>
        <strain evidence="11 12">PTG4-2</strain>
    </source>
</reference>
<keyword evidence="7" id="KW-0378">Hydrolase</keyword>
<dbReference type="PROSITE" id="PS00759">
    <property type="entry name" value="ARGE_DAPE_CPG2_2"/>
    <property type="match status" value="1"/>
</dbReference>
<keyword evidence="6" id="KW-0479">Metal-binding</keyword>
<dbReference type="PANTHER" id="PTHR43808">
    <property type="entry name" value="ACETYLORNITHINE DEACETYLASE"/>
    <property type="match status" value="1"/>
</dbReference>
<sequence>MQTTDSIAIIGDLIAFPTVSRDPNRDLLHYVTAHLDRHGVASEILWNEAGTKGNLWATIGPPDVPGVILSGHSDVVPVDGQAWASDPFAMRQDGGRLYGRGAADMKGFLGTVLAAVPELVTRRLVAPIHIAVSYDEEVGCTGVTSLIERLAGLAVRPALCIVGEPTSMQVATGHKCAGMYNVTVTGLTAHSARAPTAVNAIAYAARLIAFIEELARDAADSGPLDHGYEIPQATLSVNTIRAGTALNIVPAECVFQLDVRALTDDDLTDLMSRIRTYADTRLVPEMQVMDPRCGIAIEEIVHVSGLATDRDHPAVRFVSSLLPQAPLGKIDFGTEAGTFSRDAGIVSVVCGPGSMAQGHKPDEFIEITQIAQMEEMIGRLASRLEAGGLPW</sequence>
<evidence type="ECO:0000256" key="5">
    <source>
        <dbReference type="ARBA" id="ARBA00022605"/>
    </source>
</evidence>
<evidence type="ECO:0000313" key="12">
    <source>
        <dbReference type="Proteomes" id="UP000249590"/>
    </source>
</evidence>
<comment type="similarity">
    <text evidence="2">Belongs to the peptidase M20A family. ArgE subfamily.</text>
</comment>
<keyword evidence="12" id="KW-1185">Reference proteome</keyword>
<protein>
    <submittedName>
        <fullName evidence="11">Acetylornithine deacetylase</fullName>
    </submittedName>
</protein>
<keyword evidence="8" id="KW-0862">Zinc</keyword>
<dbReference type="Pfam" id="PF07687">
    <property type="entry name" value="M20_dimer"/>
    <property type="match status" value="1"/>
</dbReference>
<evidence type="ECO:0000259" key="10">
    <source>
        <dbReference type="Pfam" id="PF07687"/>
    </source>
</evidence>
<comment type="caution">
    <text evidence="11">The sequence shown here is derived from an EMBL/GenBank/DDBJ whole genome shotgun (WGS) entry which is preliminary data.</text>
</comment>
<dbReference type="GO" id="GO:0046872">
    <property type="term" value="F:metal ion binding"/>
    <property type="evidence" value="ECO:0007669"/>
    <property type="project" value="UniProtKB-KW"/>
</dbReference>
<dbReference type="EMBL" id="QHHQ01000009">
    <property type="protein sequence ID" value="RAH97345.1"/>
    <property type="molecule type" value="Genomic_DNA"/>
</dbReference>
<dbReference type="PANTHER" id="PTHR43808:SF31">
    <property type="entry name" value="N-ACETYL-L-CITRULLINE DEACETYLASE"/>
    <property type="match status" value="1"/>
</dbReference>
<dbReference type="Gene3D" id="3.40.630.10">
    <property type="entry name" value="Zn peptidases"/>
    <property type="match status" value="1"/>
</dbReference>
<keyword evidence="3" id="KW-0963">Cytoplasm</keyword>
<keyword evidence="5" id="KW-0028">Amino-acid biosynthesis</keyword>
<dbReference type="InterPro" id="IPR002933">
    <property type="entry name" value="Peptidase_M20"/>
</dbReference>
<evidence type="ECO:0000256" key="4">
    <source>
        <dbReference type="ARBA" id="ARBA00022571"/>
    </source>
</evidence>
<evidence type="ECO:0000256" key="6">
    <source>
        <dbReference type="ARBA" id="ARBA00022723"/>
    </source>
</evidence>
<accession>A0A8B2NLK7</accession>
<keyword evidence="4" id="KW-0055">Arginine biosynthesis</keyword>
<dbReference type="RefSeq" id="WP_111351877.1">
    <property type="nucleotide sequence ID" value="NZ_QHHQ01000009.1"/>
</dbReference>
<dbReference type="CDD" id="cd03894">
    <property type="entry name" value="M20_ArgE"/>
    <property type="match status" value="1"/>
</dbReference>
<proteinExistence type="inferred from homology"/>
<dbReference type="InterPro" id="IPR010169">
    <property type="entry name" value="AcOrn-deacetyl"/>
</dbReference>
<dbReference type="GO" id="GO:0008777">
    <property type="term" value="F:acetylornithine deacetylase activity"/>
    <property type="evidence" value="ECO:0007669"/>
    <property type="project" value="TreeGrafter"/>
</dbReference>
<dbReference type="GO" id="GO:0006526">
    <property type="term" value="P:L-arginine biosynthetic process"/>
    <property type="evidence" value="ECO:0007669"/>
    <property type="project" value="UniProtKB-KW"/>
</dbReference>
<dbReference type="Gene3D" id="3.30.70.360">
    <property type="match status" value="1"/>
</dbReference>
<evidence type="ECO:0000256" key="2">
    <source>
        <dbReference type="ARBA" id="ARBA00005691"/>
    </source>
</evidence>
<evidence type="ECO:0000256" key="7">
    <source>
        <dbReference type="ARBA" id="ARBA00022801"/>
    </source>
</evidence>
<organism evidence="11 12">
    <name type="scientific">Acuticoccus sediminis</name>
    <dbReference type="NCBI Taxonomy" id="2184697"/>
    <lineage>
        <taxon>Bacteria</taxon>
        <taxon>Pseudomonadati</taxon>
        <taxon>Pseudomonadota</taxon>
        <taxon>Alphaproteobacteria</taxon>
        <taxon>Hyphomicrobiales</taxon>
        <taxon>Amorphaceae</taxon>
        <taxon>Acuticoccus</taxon>
    </lineage>
</organism>
<evidence type="ECO:0000313" key="11">
    <source>
        <dbReference type="EMBL" id="RAH97345.1"/>
    </source>
</evidence>